<sequence length="72" mass="8386">MFETQTEPTLPYFRTGDRVRHRGTELEGVIVRECGPHHEIPIRQYWDVKWDRPPAGFARPISAEDLELIDGP</sequence>
<name>A0ABS5BQR9_9BACT</name>
<accession>A0ABS5BQR9</accession>
<reference evidence="1 2" key="1">
    <citation type="submission" date="2021-04" db="EMBL/GenBank/DDBJ databases">
        <authorList>
            <person name="Ivanova A."/>
        </authorList>
    </citation>
    <scope>NUCLEOTIDE SEQUENCE [LARGE SCALE GENOMIC DNA]</scope>
    <source>
        <strain evidence="1 2">G18</strain>
    </source>
</reference>
<evidence type="ECO:0008006" key="3">
    <source>
        <dbReference type="Google" id="ProtNLM"/>
    </source>
</evidence>
<comment type="caution">
    <text evidence="1">The sequence shown here is derived from an EMBL/GenBank/DDBJ whole genome shotgun (WGS) entry which is preliminary data.</text>
</comment>
<proteinExistence type="predicted"/>
<organism evidence="1 2">
    <name type="scientific">Gemmata palustris</name>
    <dbReference type="NCBI Taxonomy" id="2822762"/>
    <lineage>
        <taxon>Bacteria</taxon>
        <taxon>Pseudomonadati</taxon>
        <taxon>Planctomycetota</taxon>
        <taxon>Planctomycetia</taxon>
        <taxon>Gemmatales</taxon>
        <taxon>Gemmataceae</taxon>
        <taxon>Gemmata</taxon>
    </lineage>
</organism>
<dbReference type="RefSeq" id="WP_210654059.1">
    <property type="nucleotide sequence ID" value="NZ_JAGKQQ010000001.1"/>
</dbReference>
<keyword evidence="2" id="KW-1185">Reference proteome</keyword>
<gene>
    <name evidence="1" type="ORF">J8F10_12050</name>
</gene>
<dbReference type="EMBL" id="JAGKQQ010000001">
    <property type="protein sequence ID" value="MBP3956018.1"/>
    <property type="molecule type" value="Genomic_DNA"/>
</dbReference>
<evidence type="ECO:0000313" key="1">
    <source>
        <dbReference type="EMBL" id="MBP3956018.1"/>
    </source>
</evidence>
<evidence type="ECO:0000313" key="2">
    <source>
        <dbReference type="Proteomes" id="UP000676565"/>
    </source>
</evidence>
<dbReference type="Proteomes" id="UP000676565">
    <property type="component" value="Unassembled WGS sequence"/>
</dbReference>
<protein>
    <recommendedName>
        <fullName evidence="3">DUF1918 domain-containing protein</fullName>
    </recommendedName>
</protein>